<organism evidence="1 2">
    <name type="scientific">Helianthus annuus</name>
    <name type="common">Common sunflower</name>
    <dbReference type="NCBI Taxonomy" id="4232"/>
    <lineage>
        <taxon>Eukaryota</taxon>
        <taxon>Viridiplantae</taxon>
        <taxon>Streptophyta</taxon>
        <taxon>Embryophyta</taxon>
        <taxon>Tracheophyta</taxon>
        <taxon>Spermatophyta</taxon>
        <taxon>Magnoliopsida</taxon>
        <taxon>eudicotyledons</taxon>
        <taxon>Gunneridae</taxon>
        <taxon>Pentapetalae</taxon>
        <taxon>asterids</taxon>
        <taxon>campanulids</taxon>
        <taxon>Asterales</taxon>
        <taxon>Asteraceae</taxon>
        <taxon>Asteroideae</taxon>
        <taxon>Heliantheae alliance</taxon>
        <taxon>Heliantheae</taxon>
        <taxon>Helianthus</taxon>
    </lineage>
</organism>
<keyword evidence="2" id="KW-1185">Reference proteome</keyword>
<sequence length="77" mass="9266">MFPEISENIIHQILKSKVMLFNFLFIISSKYRSLQLRRLTWDRTKAQLMPRKNWCRFTSLAPSRDPNRFFGSLCNNL</sequence>
<comment type="caution">
    <text evidence="1">The sequence shown here is derived from an EMBL/GenBank/DDBJ whole genome shotgun (WGS) entry which is preliminary data.</text>
</comment>
<accession>A0A9K3J7T9</accession>
<dbReference type="Gramene" id="mRNA:HanXRQr2_Chr04g0164491">
    <property type="protein sequence ID" value="mRNA:HanXRQr2_Chr04g0164491"/>
    <property type="gene ID" value="HanXRQr2_Chr04g0164491"/>
</dbReference>
<gene>
    <name evidence="1" type="ORF">HanXRQr2_Chr04g0164491</name>
</gene>
<protein>
    <submittedName>
        <fullName evidence="1">Uncharacterized protein</fullName>
    </submittedName>
</protein>
<evidence type="ECO:0000313" key="2">
    <source>
        <dbReference type="Proteomes" id="UP000215914"/>
    </source>
</evidence>
<proteinExistence type="predicted"/>
<name>A0A9K3J7T9_HELAN</name>
<evidence type="ECO:0000313" key="1">
    <source>
        <dbReference type="EMBL" id="KAF5810027.1"/>
    </source>
</evidence>
<reference evidence="1" key="2">
    <citation type="submission" date="2020-06" db="EMBL/GenBank/DDBJ databases">
        <title>Helianthus annuus Genome sequencing and assembly Release 2.</title>
        <authorList>
            <person name="Gouzy J."/>
            <person name="Langlade N."/>
            <person name="Munos S."/>
        </authorList>
    </citation>
    <scope>NUCLEOTIDE SEQUENCE</scope>
    <source>
        <tissue evidence="1">Leaves</tissue>
    </source>
</reference>
<dbReference type="AlphaFoldDB" id="A0A9K3J7T9"/>
<dbReference type="EMBL" id="MNCJ02000319">
    <property type="protein sequence ID" value="KAF5810027.1"/>
    <property type="molecule type" value="Genomic_DNA"/>
</dbReference>
<reference evidence="1" key="1">
    <citation type="journal article" date="2017" name="Nature">
        <title>The sunflower genome provides insights into oil metabolism, flowering and Asterid evolution.</title>
        <authorList>
            <person name="Badouin H."/>
            <person name="Gouzy J."/>
            <person name="Grassa C.J."/>
            <person name="Murat F."/>
            <person name="Staton S.E."/>
            <person name="Cottret L."/>
            <person name="Lelandais-Briere C."/>
            <person name="Owens G.L."/>
            <person name="Carrere S."/>
            <person name="Mayjonade B."/>
            <person name="Legrand L."/>
            <person name="Gill N."/>
            <person name="Kane N.C."/>
            <person name="Bowers J.E."/>
            <person name="Hubner S."/>
            <person name="Bellec A."/>
            <person name="Berard A."/>
            <person name="Berges H."/>
            <person name="Blanchet N."/>
            <person name="Boniface M.C."/>
            <person name="Brunel D."/>
            <person name="Catrice O."/>
            <person name="Chaidir N."/>
            <person name="Claudel C."/>
            <person name="Donnadieu C."/>
            <person name="Faraut T."/>
            <person name="Fievet G."/>
            <person name="Helmstetter N."/>
            <person name="King M."/>
            <person name="Knapp S.J."/>
            <person name="Lai Z."/>
            <person name="Le Paslier M.C."/>
            <person name="Lippi Y."/>
            <person name="Lorenzon L."/>
            <person name="Mandel J.R."/>
            <person name="Marage G."/>
            <person name="Marchand G."/>
            <person name="Marquand E."/>
            <person name="Bret-Mestries E."/>
            <person name="Morien E."/>
            <person name="Nambeesan S."/>
            <person name="Nguyen T."/>
            <person name="Pegot-Espagnet P."/>
            <person name="Pouilly N."/>
            <person name="Raftis F."/>
            <person name="Sallet E."/>
            <person name="Schiex T."/>
            <person name="Thomas J."/>
            <person name="Vandecasteele C."/>
            <person name="Vares D."/>
            <person name="Vear F."/>
            <person name="Vautrin S."/>
            <person name="Crespi M."/>
            <person name="Mangin B."/>
            <person name="Burke J.M."/>
            <person name="Salse J."/>
            <person name="Munos S."/>
            <person name="Vincourt P."/>
            <person name="Rieseberg L.H."/>
            <person name="Langlade N.B."/>
        </authorList>
    </citation>
    <scope>NUCLEOTIDE SEQUENCE</scope>
    <source>
        <tissue evidence="1">Leaves</tissue>
    </source>
</reference>
<dbReference type="Proteomes" id="UP000215914">
    <property type="component" value="Unassembled WGS sequence"/>
</dbReference>